<accession>A0ABS3ZDU7</accession>
<dbReference type="PROSITE" id="PS50887">
    <property type="entry name" value="GGDEF"/>
    <property type="match status" value="1"/>
</dbReference>
<dbReference type="InterPro" id="IPR052163">
    <property type="entry name" value="DGC-Regulatory_Protein"/>
</dbReference>
<proteinExistence type="predicted"/>
<sequence>MRPSVSLSHSLNTALLRAALVALILLAGISFVAYKGAIEQQIYRDSHLTSDLVFERFYNLMARGAASEEIRAQLDLLQDETQAIRYDVLRSDLVARQYGGKVDLIQAQLERLEKRDFFQQQGLTLTYYRPILFDQRCQMCHDGVESGQLAGALAISSPVLSLKLPFRYLVWGVLLIVILTLVSTLMILSHHARRNIIQPVERLSEKMRQIDDHTDLVEAPRKNWRIREIDLLETAFHSQHQKLLNAYEDLKQQAELDTLTGAYNRFRFDDLLEKALARAERQSEPLSLVMVDLDRFKEINDSLGHDVGDMALKRLARQLQKVLRSSDYLIRLGGDEFLVVAERCTREQTASVFERLVEALQEAEVSNPIGCNIEFSTGVAEYPQDAQTRQALIKIADERMYRQKVSRRQQRQSSGGA</sequence>
<evidence type="ECO:0000259" key="2">
    <source>
        <dbReference type="PROSITE" id="PS50887"/>
    </source>
</evidence>
<dbReference type="Pfam" id="PF00990">
    <property type="entry name" value="GGDEF"/>
    <property type="match status" value="1"/>
</dbReference>
<keyword evidence="4" id="KW-1185">Reference proteome</keyword>
<reference evidence="3 4" key="1">
    <citation type="submission" date="2020-09" db="EMBL/GenBank/DDBJ databases">
        <authorList>
            <person name="Tanuku N.R.S."/>
        </authorList>
    </citation>
    <scope>NUCLEOTIDE SEQUENCE [LARGE SCALE GENOMIC DNA]</scope>
    <source>
        <strain evidence="3 4">AK62</strain>
    </source>
</reference>
<feature type="transmembrane region" description="Helical" evidence="1">
    <location>
        <begin position="14"/>
        <end position="34"/>
    </location>
</feature>
<keyword evidence="1" id="KW-1133">Transmembrane helix</keyword>
<dbReference type="CDD" id="cd01949">
    <property type="entry name" value="GGDEF"/>
    <property type="match status" value="1"/>
</dbReference>
<dbReference type="SUPFAM" id="SSF55073">
    <property type="entry name" value="Nucleotide cyclase"/>
    <property type="match status" value="1"/>
</dbReference>
<dbReference type="Proteomes" id="UP000810171">
    <property type="component" value="Unassembled WGS sequence"/>
</dbReference>
<gene>
    <name evidence="3" type="ORF">H9C73_14065</name>
</gene>
<organism evidence="3 4">
    <name type="scientific">Marinobacterium alkalitolerans</name>
    <dbReference type="NCBI Taxonomy" id="1542925"/>
    <lineage>
        <taxon>Bacteria</taxon>
        <taxon>Pseudomonadati</taxon>
        <taxon>Pseudomonadota</taxon>
        <taxon>Gammaproteobacteria</taxon>
        <taxon>Oceanospirillales</taxon>
        <taxon>Oceanospirillaceae</taxon>
        <taxon>Marinobacterium</taxon>
    </lineage>
</organism>
<dbReference type="EMBL" id="JACVEW010000026">
    <property type="protein sequence ID" value="MBP0049854.1"/>
    <property type="molecule type" value="Genomic_DNA"/>
</dbReference>
<dbReference type="Gene3D" id="3.30.70.270">
    <property type="match status" value="1"/>
</dbReference>
<name>A0ABS3ZDU7_9GAMM</name>
<evidence type="ECO:0000313" key="3">
    <source>
        <dbReference type="EMBL" id="MBP0049854.1"/>
    </source>
</evidence>
<dbReference type="InterPro" id="IPR000160">
    <property type="entry name" value="GGDEF_dom"/>
</dbReference>
<feature type="transmembrane region" description="Helical" evidence="1">
    <location>
        <begin position="168"/>
        <end position="188"/>
    </location>
</feature>
<dbReference type="Gene3D" id="6.10.340.10">
    <property type="match status" value="1"/>
</dbReference>
<dbReference type="InterPro" id="IPR043128">
    <property type="entry name" value="Rev_trsase/Diguanyl_cyclase"/>
</dbReference>
<evidence type="ECO:0000256" key="1">
    <source>
        <dbReference type="SAM" id="Phobius"/>
    </source>
</evidence>
<dbReference type="InterPro" id="IPR029787">
    <property type="entry name" value="Nucleotide_cyclase"/>
</dbReference>
<comment type="caution">
    <text evidence="3">The sequence shown here is derived from an EMBL/GenBank/DDBJ whole genome shotgun (WGS) entry which is preliminary data.</text>
</comment>
<dbReference type="PANTHER" id="PTHR46663">
    <property type="entry name" value="DIGUANYLATE CYCLASE DGCT-RELATED"/>
    <property type="match status" value="1"/>
</dbReference>
<dbReference type="NCBIfam" id="TIGR00254">
    <property type="entry name" value="GGDEF"/>
    <property type="match status" value="1"/>
</dbReference>
<evidence type="ECO:0000313" key="4">
    <source>
        <dbReference type="Proteomes" id="UP000810171"/>
    </source>
</evidence>
<keyword evidence="1" id="KW-0812">Transmembrane</keyword>
<dbReference type="SMART" id="SM00267">
    <property type="entry name" value="GGDEF"/>
    <property type="match status" value="1"/>
</dbReference>
<dbReference type="Gene3D" id="3.30.450.290">
    <property type="match status" value="1"/>
</dbReference>
<dbReference type="PANTHER" id="PTHR46663:SF2">
    <property type="entry name" value="GGDEF DOMAIN-CONTAINING PROTEIN"/>
    <property type="match status" value="1"/>
</dbReference>
<keyword evidence="1" id="KW-0472">Membrane</keyword>
<protein>
    <submittedName>
        <fullName evidence="3">Diguanylate cyclase</fullName>
    </submittedName>
</protein>
<dbReference type="RefSeq" id="WP_209288539.1">
    <property type="nucleotide sequence ID" value="NZ_JACVEW010000026.1"/>
</dbReference>
<feature type="domain" description="GGDEF" evidence="2">
    <location>
        <begin position="284"/>
        <end position="417"/>
    </location>
</feature>